<keyword evidence="1" id="KW-1133">Transmembrane helix</keyword>
<proteinExistence type="predicted"/>
<keyword evidence="1" id="KW-0812">Transmembrane</keyword>
<dbReference type="AlphaFoldDB" id="A0A9D1Q5M7"/>
<feature type="transmembrane region" description="Helical" evidence="1">
    <location>
        <begin position="44"/>
        <end position="64"/>
    </location>
</feature>
<protein>
    <submittedName>
        <fullName evidence="2">DUF817 domain-containing protein</fullName>
    </submittedName>
</protein>
<feature type="transmembrane region" description="Helical" evidence="1">
    <location>
        <begin position="100"/>
        <end position="122"/>
    </location>
</feature>
<name>A0A9D1Q5M7_9GAMM</name>
<evidence type="ECO:0000313" key="3">
    <source>
        <dbReference type="Proteomes" id="UP000823934"/>
    </source>
</evidence>
<feature type="transmembrane region" description="Helical" evidence="1">
    <location>
        <begin position="191"/>
        <end position="215"/>
    </location>
</feature>
<dbReference type="Pfam" id="PF05675">
    <property type="entry name" value="DUF817"/>
    <property type="match status" value="1"/>
</dbReference>
<feature type="transmembrane region" description="Helical" evidence="1">
    <location>
        <begin position="20"/>
        <end position="38"/>
    </location>
</feature>
<dbReference type="PIRSF" id="PIRSF009141">
    <property type="entry name" value="UCP009141"/>
    <property type="match status" value="1"/>
</dbReference>
<sequence length="261" mass="30418">MKTILIGLFDFSYKQLNSCIFGIALLILIALTALFYPADAWMSRYDFLAIAALTIQVLFILFKIETLKESAMIFIFHFLGMMMEIFKTKMGSWSYTQSGILYLYGVPLFTGFMYASVGSYILRFQRNFHCTFTCFPSYPWILFVALLAYVNFMTHHYMWDMRWMILILSALIFWRTTITFELSVGALKLPFLMVLISLGSLLWIAENIGTFYTIWTYPHQTNLWQMVSPQKIISWYLLVLTALAIVYGLYPIARQGRFASI</sequence>
<gene>
    <name evidence="2" type="ORF">H9889_06395</name>
</gene>
<organism evidence="2 3">
    <name type="scientific">Candidatus Ignatzschineria merdigallinarum</name>
    <dbReference type="NCBI Taxonomy" id="2838621"/>
    <lineage>
        <taxon>Bacteria</taxon>
        <taxon>Pseudomonadati</taxon>
        <taxon>Pseudomonadota</taxon>
        <taxon>Gammaproteobacteria</taxon>
        <taxon>Cardiobacteriales</taxon>
        <taxon>Ignatzschineriaceae</taxon>
        <taxon>Ignatzschineria</taxon>
    </lineage>
</organism>
<dbReference type="EMBL" id="DXHP01000139">
    <property type="protein sequence ID" value="HIW06938.1"/>
    <property type="molecule type" value="Genomic_DNA"/>
</dbReference>
<keyword evidence="1" id="KW-0472">Membrane</keyword>
<feature type="transmembrane region" description="Helical" evidence="1">
    <location>
        <begin position="134"/>
        <end position="152"/>
    </location>
</feature>
<reference evidence="2" key="2">
    <citation type="submission" date="2021-04" db="EMBL/GenBank/DDBJ databases">
        <authorList>
            <person name="Gilroy R."/>
        </authorList>
    </citation>
    <scope>NUCLEOTIDE SEQUENCE</scope>
    <source>
        <strain evidence="2">CHK160-9182</strain>
    </source>
</reference>
<accession>A0A9D1Q5M7</accession>
<evidence type="ECO:0000313" key="2">
    <source>
        <dbReference type="EMBL" id="HIW06938.1"/>
    </source>
</evidence>
<feature type="transmembrane region" description="Helical" evidence="1">
    <location>
        <begin position="71"/>
        <end position="88"/>
    </location>
</feature>
<evidence type="ECO:0000256" key="1">
    <source>
        <dbReference type="SAM" id="Phobius"/>
    </source>
</evidence>
<comment type="caution">
    <text evidence="2">The sequence shown here is derived from an EMBL/GenBank/DDBJ whole genome shotgun (WGS) entry which is preliminary data.</text>
</comment>
<dbReference type="InterPro" id="IPR008535">
    <property type="entry name" value="DUF817"/>
</dbReference>
<feature type="transmembrane region" description="Helical" evidence="1">
    <location>
        <begin position="164"/>
        <end position="184"/>
    </location>
</feature>
<reference evidence="2" key="1">
    <citation type="journal article" date="2021" name="PeerJ">
        <title>Extensive microbial diversity within the chicken gut microbiome revealed by metagenomics and culture.</title>
        <authorList>
            <person name="Gilroy R."/>
            <person name="Ravi A."/>
            <person name="Getino M."/>
            <person name="Pursley I."/>
            <person name="Horton D.L."/>
            <person name="Alikhan N.F."/>
            <person name="Baker D."/>
            <person name="Gharbi K."/>
            <person name="Hall N."/>
            <person name="Watson M."/>
            <person name="Adriaenssens E.M."/>
            <person name="Foster-Nyarko E."/>
            <person name="Jarju S."/>
            <person name="Secka A."/>
            <person name="Antonio M."/>
            <person name="Oren A."/>
            <person name="Chaudhuri R.R."/>
            <person name="La Ragione R."/>
            <person name="Hildebrand F."/>
            <person name="Pallen M.J."/>
        </authorList>
    </citation>
    <scope>NUCLEOTIDE SEQUENCE</scope>
    <source>
        <strain evidence="2">CHK160-9182</strain>
    </source>
</reference>
<dbReference type="Proteomes" id="UP000823934">
    <property type="component" value="Unassembled WGS sequence"/>
</dbReference>
<feature type="transmembrane region" description="Helical" evidence="1">
    <location>
        <begin position="235"/>
        <end position="253"/>
    </location>
</feature>